<organism evidence="2 3">
    <name type="scientific">Reichenbachiella agarivorans</name>
    <dbReference type="NCBI Taxonomy" id="2979464"/>
    <lineage>
        <taxon>Bacteria</taxon>
        <taxon>Pseudomonadati</taxon>
        <taxon>Bacteroidota</taxon>
        <taxon>Cytophagia</taxon>
        <taxon>Cytophagales</taxon>
        <taxon>Reichenbachiellaceae</taxon>
        <taxon>Reichenbachiella</taxon>
    </lineage>
</organism>
<evidence type="ECO:0000313" key="2">
    <source>
        <dbReference type="EMBL" id="UXP30887.1"/>
    </source>
</evidence>
<keyword evidence="1" id="KW-0812">Transmembrane</keyword>
<evidence type="ECO:0000313" key="3">
    <source>
        <dbReference type="Proteomes" id="UP001065174"/>
    </source>
</evidence>
<keyword evidence="3" id="KW-1185">Reference proteome</keyword>
<dbReference type="EMBL" id="CP106679">
    <property type="protein sequence ID" value="UXP30887.1"/>
    <property type="molecule type" value="Genomic_DNA"/>
</dbReference>
<dbReference type="Proteomes" id="UP001065174">
    <property type="component" value="Chromosome"/>
</dbReference>
<reference evidence="2" key="1">
    <citation type="submission" date="2022-09" db="EMBL/GenBank/DDBJ databases">
        <title>Comparative genomics and taxonomic characterization of three novel marine species of genus Reichenbachiella exhibiting antioxidant and polysaccharide degradation activities.</title>
        <authorList>
            <person name="Muhammad N."/>
            <person name="Lee Y.-J."/>
            <person name="Ko J."/>
            <person name="Kim S.-G."/>
        </authorList>
    </citation>
    <scope>NUCLEOTIDE SEQUENCE</scope>
    <source>
        <strain evidence="2">BKB1-1</strain>
    </source>
</reference>
<protein>
    <submittedName>
        <fullName evidence="2">Uncharacterized protein</fullName>
    </submittedName>
</protein>
<name>A0ABY6CK33_9BACT</name>
<evidence type="ECO:0000256" key="1">
    <source>
        <dbReference type="SAM" id="Phobius"/>
    </source>
</evidence>
<gene>
    <name evidence="2" type="ORF">N6H18_11040</name>
</gene>
<sequence>MKSKKNISLNDIPKKEGFIAPEGFFDSFIDELEQVIDQREQAREANKIPAVEKDWWMAVAASIAVLLIAGVVFWINGSKDEQVTDYWDDVSSEQIAFYLENSALDTETLLEQVDLALLTTDQDELMGLDEVSDEDMNMIIEQYEDIF</sequence>
<proteinExistence type="predicted"/>
<accession>A0ABY6CK33</accession>
<feature type="transmembrane region" description="Helical" evidence="1">
    <location>
        <begin position="55"/>
        <end position="75"/>
    </location>
</feature>
<keyword evidence="1" id="KW-0472">Membrane</keyword>
<dbReference type="RefSeq" id="WP_262308333.1">
    <property type="nucleotide sequence ID" value="NZ_CP106679.1"/>
</dbReference>
<keyword evidence="1" id="KW-1133">Transmembrane helix</keyword>